<dbReference type="RefSeq" id="WP_203763822.1">
    <property type="nucleotide sequence ID" value="NZ_BAAABO010000012.1"/>
</dbReference>
<protein>
    <recommendedName>
        <fullName evidence="3">Pentapeptide repeat-containing protein</fullName>
    </recommendedName>
</protein>
<organism evidence="1 2">
    <name type="scientific">Paractinoplanes deccanensis</name>
    <dbReference type="NCBI Taxonomy" id="113561"/>
    <lineage>
        <taxon>Bacteria</taxon>
        <taxon>Bacillati</taxon>
        <taxon>Actinomycetota</taxon>
        <taxon>Actinomycetes</taxon>
        <taxon>Micromonosporales</taxon>
        <taxon>Micromonosporaceae</taxon>
        <taxon>Paractinoplanes</taxon>
    </lineage>
</organism>
<evidence type="ECO:0008006" key="3">
    <source>
        <dbReference type="Google" id="ProtNLM"/>
    </source>
</evidence>
<dbReference type="Proteomes" id="UP000609879">
    <property type="component" value="Unassembled WGS sequence"/>
</dbReference>
<dbReference type="EMBL" id="BOMI01000065">
    <property type="protein sequence ID" value="GID74828.1"/>
    <property type="molecule type" value="Genomic_DNA"/>
</dbReference>
<proteinExistence type="predicted"/>
<comment type="caution">
    <text evidence="1">The sequence shown here is derived from an EMBL/GenBank/DDBJ whole genome shotgun (WGS) entry which is preliminary data.</text>
</comment>
<keyword evidence="2" id="KW-1185">Reference proteome</keyword>
<accession>A0ABQ3Y4C0</accession>
<dbReference type="InterPro" id="IPR001646">
    <property type="entry name" value="5peptide_repeat"/>
</dbReference>
<name>A0ABQ3Y4C0_9ACTN</name>
<dbReference type="PANTHER" id="PTHR14136:SF17">
    <property type="entry name" value="BTB_POZ DOMAIN-CONTAINING PROTEIN KCTD9"/>
    <property type="match status" value="1"/>
</dbReference>
<dbReference type="PANTHER" id="PTHR14136">
    <property type="entry name" value="BTB_POZ DOMAIN-CONTAINING PROTEIN KCTD9"/>
    <property type="match status" value="1"/>
</dbReference>
<evidence type="ECO:0000313" key="2">
    <source>
        <dbReference type="Proteomes" id="UP000609879"/>
    </source>
</evidence>
<dbReference type="InterPro" id="IPR051082">
    <property type="entry name" value="Pentapeptide-BTB/POZ_domain"/>
</dbReference>
<evidence type="ECO:0000313" key="1">
    <source>
        <dbReference type="EMBL" id="GID74828.1"/>
    </source>
</evidence>
<reference evidence="1 2" key="1">
    <citation type="submission" date="2021-01" db="EMBL/GenBank/DDBJ databases">
        <title>Whole genome shotgun sequence of Actinoplanes deccanensis NBRC 13994.</title>
        <authorList>
            <person name="Komaki H."/>
            <person name="Tamura T."/>
        </authorList>
    </citation>
    <scope>NUCLEOTIDE SEQUENCE [LARGE SCALE GENOMIC DNA]</scope>
    <source>
        <strain evidence="1 2">NBRC 13994</strain>
    </source>
</reference>
<dbReference type="Pfam" id="PF00805">
    <property type="entry name" value="Pentapeptide"/>
    <property type="match status" value="3"/>
</dbReference>
<dbReference type="Gene3D" id="2.160.20.80">
    <property type="entry name" value="E3 ubiquitin-protein ligase SopA"/>
    <property type="match status" value="1"/>
</dbReference>
<sequence>MATLRTEDWDAGVGSRSTHAGDTFVDLDLCETTLEGVEFDRCTFRNARFNCAEMTDVAFLNCTFVACNFFDATLTSCKMVGSSFERCSFDLLTADGGDWSFTTLRAADLSSATLTGLRLREADLSGARCQGATLTGADLSGAQLHQADLTRCDLRGSDLTALDPAATAVRQAIITPDQAVVVAMALGMDVRPA</sequence>
<dbReference type="SUPFAM" id="SSF141571">
    <property type="entry name" value="Pentapeptide repeat-like"/>
    <property type="match status" value="1"/>
</dbReference>
<gene>
    <name evidence="1" type="ORF">Ade02nite_34690</name>
</gene>